<dbReference type="PANTHER" id="PTHR10434:SF48">
    <property type="entry name" value="PUTATIVE-RELATED"/>
    <property type="match status" value="1"/>
</dbReference>
<feature type="chain" id="PRO_5046218757" description="Phospholipid/glycerol acyltransferase domain-containing protein" evidence="4">
    <location>
        <begin position="28"/>
        <end position="288"/>
    </location>
</feature>
<evidence type="ECO:0000256" key="3">
    <source>
        <dbReference type="SAM" id="Phobius"/>
    </source>
</evidence>
<dbReference type="EMBL" id="CAUYUJ010016625">
    <property type="protein sequence ID" value="CAK0867263.1"/>
    <property type="molecule type" value="Genomic_DNA"/>
</dbReference>
<proteinExistence type="predicted"/>
<keyword evidence="3" id="KW-0812">Transmembrane</keyword>
<evidence type="ECO:0000256" key="2">
    <source>
        <dbReference type="ARBA" id="ARBA00023315"/>
    </source>
</evidence>
<evidence type="ECO:0000256" key="1">
    <source>
        <dbReference type="ARBA" id="ARBA00022679"/>
    </source>
</evidence>
<organism evidence="6 7">
    <name type="scientific">Prorocentrum cordatum</name>
    <dbReference type="NCBI Taxonomy" id="2364126"/>
    <lineage>
        <taxon>Eukaryota</taxon>
        <taxon>Sar</taxon>
        <taxon>Alveolata</taxon>
        <taxon>Dinophyceae</taxon>
        <taxon>Prorocentrales</taxon>
        <taxon>Prorocentraceae</taxon>
        <taxon>Prorocentrum</taxon>
    </lineage>
</organism>
<dbReference type="Pfam" id="PF01553">
    <property type="entry name" value="Acyltransferase"/>
    <property type="match status" value="1"/>
</dbReference>
<gene>
    <name evidence="6" type="ORF">PCOR1329_LOCUS54247</name>
</gene>
<feature type="transmembrane region" description="Helical" evidence="3">
    <location>
        <begin position="85"/>
        <end position="107"/>
    </location>
</feature>
<comment type="caution">
    <text evidence="6">The sequence shown here is derived from an EMBL/GenBank/DDBJ whole genome shotgun (WGS) entry which is preliminary data.</text>
</comment>
<feature type="signal peptide" evidence="4">
    <location>
        <begin position="1"/>
        <end position="27"/>
    </location>
</feature>
<keyword evidence="2" id="KW-0012">Acyltransferase</keyword>
<dbReference type="SMART" id="SM00563">
    <property type="entry name" value="PlsC"/>
    <property type="match status" value="1"/>
</dbReference>
<protein>
    <recommendedName>
        <fullName evidence="5">Phospholipid/glycerol acyltransferase domain-containing protein</fullName>
    </recommendedName>
</protein>
<dbReference type="PANTHER" id="PTHR10434">
    <property type="entry name" value="1-ACYL-SN-GLYCEROL-3-PHOSPHATE ACYLTRANSFERASE"/>
    <property type="match status" value="1"/>
</dbReference>
<evidence type="ECO:0000256" key="4">
    <source>
        <dbReference type="SAM" id="SignalP"/>
    </source>
</evidence>
<dbReference type="SUPFAM" id="SSF69593">
    <property type="entry name" value="Glycerol-3-phosphate (1)-acyltransferase"/>
    <property type="match status" value="1"/>
</dbReference>
<keyword evidence="3" id="KW-0472">Membrane</keyword>
<feature type="domain" description="Phospholipid/glycerol acyltransferase" evidence="5">
    <location>
        <begin position="85"/>
        <end position="212"/>
    </location>
</feature>
<keyword evidence="4" id="KW-0732">Signal</keyword>
<evidence type="ECO:0000313" key="6">
    <source>
        <dbReference type="EMBL" id="CAK0867263.1"/>
    </source>
</evidence>
<name>A0ABN9V3P7_9DINO</name>
<dbReference type="InterPro" id="IPR002123">
    <property type="entry name" value="Plipid/glycerol_acylTrfase"/>
</dbReference>
<dbReference type="CDD" id="cd07989">
    <property type="entry name" value="LPLAT_AGPAT-like"/>
    <property type="match status" value="1"/>
</dbReference>
<sequence>MGCLGSAAVFFFNLFLVLCTLPAYIVAKCCCCCGSARDGSCRQKCVFVLTSVAWRCVFACSCWIRRDIDGLKEFRAEMKASKTGAVLIANHLCFLDTIILVALMPLAKIARVKMFVSSHLVKIPFLRTIVTSMGHLVVPFKSAAAGKFEVDKDLMAQRQAVLEAHVKEGGIAGWYPEGTMNSGEKPLEVAQFRAGGFSLAVNVDVPIWCVAFVGNDRCWPKSAAVGGRPSRISMKMFKLCDHSRDLAAKGGSSPRDQQVYLANFAHQKIQEAVHEQSAKGGLRQSLLP</sequence>
<dbReference type="Proteomes" id="UP001189429">
    <property type="component" value="Unassembled WGS sequence"/>
</dbReference>
<keyword evidence="3" id="KW-1133">Transmembrane helix</keyword>
<keyword evidence="1" id="KW-0808">Transferase</keyword>
<evidence type="ECO:0000259" key="5">
    <source>
        <dbReference type="SMART" id="SM00563"/>
    </source>
</evidence>
<accession>A0ABN9V3P7</accession>
<reference evidence="6" key="1">
    <citation type="submission" date="2023-10" db="EMBL/GenBank/DDBJ databases">
        <authorList>
            <person name="Chen Y."/>
            <person name="Shah S."/>
            <person name="Dougan E. K."/>
            <person name="Thang M."/>
            <person name="Chan C."/>
        </authorList>
    </citation>
    <scope>NUCLEOTIDE SEQUENCE [LARGE SCALE GENOMIC DNA]</scope>
</reference>
<evidence type="ECO:0000313" key="7">
    <source>
        <dbReference type="Proteomes" id="UP001189429"/>
    </source>
</evidence>
<keyword evidence="7" id="KW-1185">Reference proteome</keyword>